<evidence type="ECO:0000256" key="4">
    <source>
        <dbReference type="ARBA" id="ARBA00022452"/>
    </source>
</evidence>
<name>A0A0S2FB01_LYSAN</name>
<keyword evidence="17" id="KW-1185">Reference proteome</keyword>
<evidence type="ECO:0000256" key="5">
    <source>
        <dbReference type="ARBA" id="ARBA00022692"/>
    </source>
</evidence>
<evidence type="ECO:0000256" key="3">
    <source>
        <dbReference type="ARBA" id="ARBA00022448"/>
    </source>
</evidence>
<dbReference type="KEGG" id="lab:LA76x_2575"/>
<evidence type="ECO:0000256" key="12">
    <source>
        <dbReference type="RuleBase" id="RU003357"/>
    </source>
</evidence>
<dbReference type="CDD" id="cd01347">
    <property type="entry name" value="ligand_gated_channel"/>
    <property type="match status" value="1"/>
</dbReference>
<dbReference type="InterPro" id="IPR039426">
    <property type="entry name" value="TonB-dep_rcpt-like"/>
</dbReference>
<keyword evidence="7 12" id="KW-0798">TonB box</keyword>
<keyword evidence="8 11" id="KW-0472">Membrane</keyword>
<dbReference type="RefSeq" id="WP_082647845.1">
    <property type="nucleotide sequence ID" value="NZ_CP011129.1"/>
</dbReference>
<feature type="signal peptide" evidence="13">
    <location>
        <begin position="1"/>
        <end position="33"/>
    </location>
</feature>
<feature type="domain" description="TonB-dependent receptor-like beta-barrel" evidence="14">
    <location>
        <begin position="274"/>
        <end position="704"/>
    </location>
</feature>
<evidence type="ECO:0000313" key="16">
    <source>
        <dbReference type="EMBL" id="ALN80705.1"/>
    </source>
</evidence>
<dbReference type="InterPro" id="IPR037066">
    <property type="entry name" value="Plug_dom_sf"/>
</dbReference>
<protein>
    <submittedName>
        <fullName evidence="16">TonB dependent receptor family protein</fullName>
    </submittedName>
</protein>
<evidence type="ECO:0000256" key="6">
    <source>
        <dbReference type="ARBA" id="ARBA00022729"/>
    </source>
</evidence>
<comment type="similarity">
    <text evidence="2">Belongs to the TonB-dependent receptor family. Hemoglobin/haptoglobin binding protein subfamily.</text>
</comment>
<dbReference type="Gene3D" id="2.170.130.10">
    <property type="entry name" value="TonB-dependent receptor, plug domain"/>
    <property type="match status" value="1"/>
</dbReference>
<evidence type="ECO:0000256" key="10">
    <source>
        <dbReference type="ARBA" id="ARBA00023237"/>
    </source>
</evidence>
<evidence type="ECO:0000313" key="17">
    <source>
        <dbReference type="Proteomes" id="UP000060787"/>
    </source>
</evidence>
<dbReference type="PROSITE" id="PS52016">
    <property type="entry name" value="TONB_DEPENDENT_REC_3"/>
    <property type="match status" value="1"/>
</dbReference>
<feature type="domain" description="TonB-dependent receptor plug" evidence="15">
    <location>
        <begin position="63"/>
        <end position="162"/>
    </location>
</feature>
<dbReference type="GO" id="GO:0009279">
    <property type="term" value="C:cell outer membrane"/>
    <property type="evidence" value="ECO:0007669"/>
    <property type="project" value="UniProtKB-SubCell"/>
</dbReference>
<evidence type="ECO:0000256" key="13">
    <source>
        <dbReference type="SAM" id="SignalP"/>
    </source>
</evidence>
<dbReference type="Gene3D" id="2.40.170.20">
    <property type="entry name" value="TonB-dependent receptor, beta-barrel domain"/>
    <property type="match status" value="1"/>
</dbReference>
<dbReference type="PATRIC" id="fig|84531.8.peg.2585"/>
<dbReference type="EMBL" id="CP011129">
    <property type="protein sequence ID" value="ALN80705.1"/>
    <property type="molecule type" value="Genomic_DNA"/>
</dbReference>
<evidence type="ECO:0000256" key="9">
    <source>
        <dbReference type="ARBA" id="ARBA00023170"/>
    </source>
</evidence>
<evidence type="ECO:0000256" key="7">
    <source>
        <dbReference type="ARBA" id="ARBA00023077"/>
    </source>
</evidence>
<dbReference type="GO" id="GO:0044718">
    <property type="term" value="P:siderophore transmembrane transport"/>
    <property type="evidence" value="ECO:0007669"/>
    <property type="project" value="TreeGrafter"/>
</dbReference>
<sequence>MQSTPSPTSTPLRQACRLALLAQAMLACIPAGAKPPQATPSPPAAAAAVAELDTVVVRHDARRDDTASRTVVTRAELLAFGDGSLAEAMKRLPGVSIGTGAPGSSGAISLRGMGSGYTQLLVDGQAVAPGFDLGALSPEMIERIEILRTTTADLRSAAIAGTINIVLARQARRDSDELKLALGVSNGRHLPSLHWSHSRRDEYRSHSLETSLTRREYLVEETGSEIARDRDGVSAAQRDTRLRVDGYRDALAIAPRFDLTLRNGDTLALQSWLDAGHARKYADIGWTTSLGPQLDHVRYRQFTGTDVVQLRTDLHWSHEFAQAGKLSSKLGLSGNRERSRFREQGYAIDANQNLDDVTDGRLRVHGLSSSGKYALPLSGPDASDSGRHALELGWETGLERRRESRLQHLRAIAGQPETISDLSFDATLRRLALYAQDEWTLSPGWSLYLGARWERIDTRSEGNRFATVRNDASVLSPVLQSLWKLSKTRNDQVRLGLSRSYRAPELRSLIPRPYTSTNNRALNPDQQGNPDLRPELATGLDLAYEKYWDQGAMLSLGVYLREIDGLIRTETRLIDDRWVALPANGGRARTWGVELESKLSLARWFAALPVDLRFNLTRNWSQVDDVPGPHNRIDSQPRLTAALAADYVVNPVWTVGASYSHRSGGPVRTGVHEIESESPRRELDAYASMKLAKRSKLRLSLSNLLEQDLVSGAEYFDEEGWQGTQRRRPTSLLLRAQIEIAL</sequence>
<keyword evidence="10 11" id="KW-0998">Cell outer membrane</keyword>
<dbReference type="PANTHER" id="PTHR30069:SF29">
    <property type="entry name" value="HEMOGLOBIN AND HEMOGLOBIN-HAPTOGLOBIN-BINDING PROTEIN 1-RELATED"/>
    <property type="match status" value="1"/>
</dbReference>
<evidence type="ECO:0000256" key="11">
    <source>
        <dbReference type="PROSITE-ProRule" id="PRU01360"/>
    </source>
</evidence>
<comment type="subcellular location">
    <subcellularLocation>
        <location evidence="1 11">Cell outer membrane</location>
        <topology evidence="1 11">Multi-pass membrane protein</topology>
    </subcellularLocation>
</comment>
<dbReference type="SUPFAM" id="SSF56935">
    <property type="entry name" value="Porins"/>
    <property type="match status" value="1"/>
</dbReference>
<evidence type="ECO:0000259" key="14">
    <source>
        <dbReference type="Pfam" id="PF00593"/>
    </source>
</evidence>
<accession>A0A0S2FB01</accession>
<dbReference type="InterPro" id="IPR000531">
    <property type="entry name" value="Beta-barrel_TonB"/>
</dbReference>
<evidence type="ECO:0000256" key="8">
    <source>
        <dbReference type="ARBA" id="ARBA00023136"/>
    </source>
</evidence>
<keyword evidence="5 11" id="KW-0812">Transmembrane</keyword>
<keyword evidence="4 11" id="KW-1134">Transmembrane beta strand</keyword>
<dbReference type="InterPro" id="IPR012910">
    <property type="entry name" value="Plug_dom"/>
</dbReference>
<evidence type="ECO:0000259" key="15">
    <source>
        <dbReference type="Pfam" id="PF07715"/>
    </source>
</evidence>
<evidence type="ECO:0000256" key="1">
    <source>
        <dbReference type="ARBA" id="ARBA00004571"/>
    </source>
</evidence>
<dbReference type="Proteomes" id="UP000060787">
    <property type="component" value="Chromosome"/>
</dbReference>
<organism evidence="16 17">
    <name type="scientific">Lysobacter antibioticus</name>
    <dbReference type="NCBI Taxonomy" id="84531"/>
    <lineage>
        <taxon>Bacteria</taxon>
        <taxon>Pseudomonadati</taxon>
        <taxon>Pseudomonadota</taxon>
        <taxon>Gammaproteobacteria</taxon>
        <taxon>Lysobacterales</taxon>
        <taxon>Lysobacteraceae</taxon>
        <taxon>Lysobacter</taxon>
    </lineage>
</organism>
<dbReference type="PANTHER" id="PTHR30069">
    <property type="entry name" value="TONB-DEPENDENT OUTER MEMBRANE RECEPTOR"/>
    <property type="match status" value="1"/>
</dbReference>
<dbReference type="AlphaFoldDB" id="A0A0S2FB01"/>
<dbReference type="STRING" id="84531.LA76x_2575"/>
<evidence type="ECO:0000256" key="2">
    <source>
        <dbReference type="ARBA" id="ARBA00008143"/>
    </source>
</evidence>
<feature type="chain" id="PRO_5006596884" evidence="13">
    <location>
        <begin position="34"/>
        <end position="742"/>
    </location>
</feature>
<dbReference type="Pfam" id="PF00593">
    <property type="entry name" value="TonB_dep_Rec_b-barrel"/>
    <property type="match status" value="1"/>
</dbReference>
<keyword evidence="9 16" id="KW-0675">Receptor</keyword>
<dbReference type="InterPro" id="IPR036942">
    <property type="entry name" value="Beta-barrel_TonB_sf"/>
</dbReference>
<dbReference type="GO" id="GO:0015344">
    <property type="term" value="F:siderophore uptake transmembrane transporter activity"/>
    <property type="evidence" value="ECO:0007669"/>
    <property type="project" value="TreeGrafter"/>
</dbReference>
<reference evidence="16 17" key="1">
    <citation type="journal article" date="2015" name="BMC Genomics">
        <title>Comparative genomics and metabolic profiling of the genus Lysobacter.</title>
        <authorList>
            <person name="de Bruijn I."/>
            <person name="Cheng X."/>
            <person name="de Jager V."/>
            <person name="Exposito R.G."/>
            <person name="Watrous J."/>
            <person name="Patel N."/>
            <person name="Postma J."/>
            <person name="Dorrestein P.C."/>
            <person name="Kobayashi D."/>
            <person name="Raaijmakers J.M."/>
        </authorList>
    </citation>
    <scope>NUCLEOTIDE SEQUENCE [LARGE SCALE GENOMIC DNA]</scope>
    <source>
        <strain evidence="16 17">76</strain>
    </source>
</reference>
<proteinExistence type="inferred from homology"/>
<gene>
    <name evidence="16" type="ORF">LA76x_2575</name>
</gene>
<keyword evidence="6 13" id="KW-0732">Signal</keyword>
<dbReference type="Pfam" id="PF07715">
    <property type="entry name" value="Plug"/>
    <property type="match status" value="1"/>
</dbReference>
<keyword evidence="3 11" id="KW-0813">Transport</keyword>
<dbReference type="eggNOG" id="COG4771">
    <property type="taxonomic scope" value="Bacteria"/>
</dbReference>